<evidence type="ECO:0000256" key="1">
    <source>
        <dbReference type="ARBA" id="ARBA00004651"/>
    </source>
</evidence>
<evidence type="ECO:0000313" key="8">
    <source>
        <dbReference type="Proteomes" id="UP000175993"/>
    </source>
</evidence>
<dbReference type="RefSeq" id="WP_070167728.1">
    <property type="nucleotide sequence ID" value="NZ_WPHK01000007.1"/>
</dbReference>
<sequence>MTAFALAASISPGPVNIVALASGMRYGLRKSQSHVLGASLGFVLLLLIVGYCLEESVREFPLMLLIVKWAGVGFLLYMAYGLAVDHGALAGEEEARPPSLLQAASMQWLNPKAWLASMAGVGAFALDGVPFALPIFALVYGLVCYVSIAVWAAAGARMGTWVQSPGALKVLNRVLATLLVTSAFYLMFENLRG</sequence>
<keyword evidence="3 6" id="KW-0812">Transmembrane</keyword>
<dbReference type="AlphaFoldDB" id="A0ABD6GD47"/>
<dbReference type="EMBL" id="MBEV02000006">
    <property type="protein sequence ID" value="MUP05778.1"/>
    <property type="molecule type" value="Genomic_DNA"/>
</dbReference>
<comment type="caution">
    <text evidence="7">The sequence shown here is derived from an EMBL/GenBank/DDBJ whole genome shotgun (WGS) entry which is preliminary data.</text>
</comment>
<feature type="transmembrane region" description="Helical" evidence="6">
    <location>
        <begin position="131"/>
        <end position="154"/>
    </location>
</feature>
<evidence type="ECO:0000256" key="5">
    <source>
        <dbReference type="ARBA" id="ARBA00023136"/>
    </source>
</evidence>
<evidence type="ECO:0000256" key="6">
    <source>
        <dbReference type="SAM" id="Phobius"/>
    </source>
</evidence>
<dbReference type="PANTHER" id="PTHR30086:SF20">
    <property type="entry name" value="ARGININE EXPORTER PROTEIN ARGO-RELATED"/>
    <property type="match status" value="1"/>
</dbReference>
<name>A0ABD6GD47_AGRVI</name>
<protein>
    <submittedName>
        <fullName evidence="7">LysE family translocator</fullName>
    </submittedName>
</protein>
<comment type="subcellular location">
    <subcellularLocation>
        <location evidence="1">Cell membrane</location>
        <topology evidence="1">Multi-pass membrane protein</topology>
    </subcellularLocation>
</comment>
<organism evidence="7 8">
    <name type="scientific">Agrobacterium vitis</name>
    <name type="common">Rhizobium vitis</name>
    <dbReference type="NCBI Taxonomy" id="373"/>
    <lineage>
        <taxon>Bacteria</taxon>
        <taxon>Pseudomonadati</taxon>
        <taxon>Pseudomonadota</taxon>
        <taxon>Alphaproteobacteria</taxon>
        <taxon>Hyphomicrobiales</taxon>
        <taxon>Rhizobiaceae</taxon>
        <taxon>Rhizobium/Agrobacterium group</taxon>
        <taxon>Agrobacterium</taxon>
    </lineage>
</organism>
<gene>
    <name evidence="7" type="ORF">BBI04_013295</name>
</gene>
<dbReference type="Proteomes" id="UP000175993">
    <property type="component" value="Unassembled WGS sequence"/>
</dbReference>
<keyword evidence="4 6" id="KW-1133">Transmembrane helix</keyword>
<dbReference type="Pfam" id="PF01810">
    <property type="entry name" value="LysE"/>
    <property type="match status" value="1"/>
</dbReference>
<feature type="transmembrane region" description="Helical" evidence="6">
    <location>
        <begin position="166"/>
        <end position="188"/>
    </location>
</feature>
<accession>A0ABD6GD47</accession>
<evidence type="ECO:0000256" key="4">
    <source>
        <dbReference type="ARBA" id="ARBA00022989"/>
    </source>
</evidence>
<keyword evidence="2" id="KW-1003">Cell membrane</keyword>
<proteinExistence type="predicted"/>
<reference evidence="7 8" key="1">
    <citation type="submission" date="2019-11" db="EMBL/GenBank/DDBJ databases">
        <title>Whole-genome sequencing of Allorhizobium vitis.</title>
        <authorList>
            <person name="Gan H.M."/>
            <person name="Savka M.A."/>
        </authorList>
    </citation>
    <scope>NUCLEOTIDE SEQUENCE [LARGE SCALE GENOMIC DNA]</scope>
    <source>
        <strain evidence="7 8">AB4</strain>
    </source>
</reference>
<evidence type="ECO:0000256" key="3">
    <source>
        <dbReference type="ARBA" id="ARBA00022692"/>
    </source>
</evidence>
<evidence type="ECO:0000313" key="7">
    <source>
        <dbReference type="EMBL" id="MUP05778.1"/>
    </source>
</evidence>
<feature type="transmembrane region" description="Helical" evidence="6">
    <location>
        <begin position="60"/>
        <end position="80"/>
    </location>
</feature>
<feature type="transmembrane region" description="Helical" evidence="6">
    <location>
        <begin position="35"/>
        <end position="53"/>
    </location>
</feature>
<dbReference type="GO" id="GO:0005886">
    <property type="term" value="C:plasma membrane"/>
    <property type="evidence" value="ECO:0007669"/>
    <property type="project" value="UniProtKB-SubCell"/>
</dbReference>
<dbReference type="InterPro" id="IPR001123">
    <property type="entry name" value="LeuE-type"/>
</dbReference>
<keyword evidence="5 6" id="KW-0472">Membrane</keyword>
<dbReference type="PANTHER" id="PTHR30086">
    <property type="entry name" value="ARGININE EXPORTER PROTEIN ARGO"/>
    <property type="match status" value="1"/>
</dbReference>
<evidence type="ECO:0000256" key="2">
    <source>
        <dbReference type="ARBA" id="ARBA00022475"/>
    </source>
</evidence>